<comment type="catalytic activity">
    <reaction evidence="6">
        <text>uridine(746) in 23S rRNA = pseudouridine(746) in 23S rRNA</text>
        <dbReference type="Rhea" id="RHEA:42548"/>
        <dbReference type="Rhea" id="RHEA-COMP:10109"/>
        <dbReference type="Rhea" id="RHEA-COMP:10110"/>
        <dbReference type="ChEBI" id="CHEBI:65314"/>
        <dbReference type="ChEBI" id="CHEBI:65315"/>
        <dbReference type="EC" id="5.4.99.29"/>
    </reaction>
</comment>
<dbReference type="PANTHER" id="PTHR21600:SF91">
    <property type="entry name" value="DUAL-SPECIFICITY RNA PSEUDOURIDINE SYNTHASE RLUA"/>
    <property type="match status" value="1"/>
</dbReference>
<evidence type="ECO:0000256" key="8">
    <source>
        <dbReference type="PIRSR" id="PIRSR606225-1"/>
    </source>
</evidence>
<dbReference type="GO" id="GO:0000455">
    <property type="term" value="P:enzyme-directed rRNA pseudouridine synthesis"/>
    <property type="evidence" value="ECO:0007669"/>
    <property type="project" value="TreeGrafter"/>
</dbReference>
<gene>
    <name evidence="11" type="ORF">IDSA_09920</name>
</gene>
<dbReference type="OrthoDB" id="9785808at2"/>
<dbReference type="InterPro" id="IPR050188">
    <property type="entry name" value="RluA_PseudoU_synthase"/>
</dbReference>
<dbReference type="PROSITE" id="PS01129">
    <property type="entry name" value="PSI_RLU"/>
    <property type="match status" value="1"/>
</dbReference>
<evidence type="ECO:0000259" key="10">
    <source>
        <dbReference type="Pfam" id="PF00849"/>
    </source>
</evidence>
<evidence type="ECO:0000256" key="3">
    <source>
        <dbReference type="ARBA" id="ARBA00022694"/>
    </source>
</evidence>
<dbReference type="FunFam" id="3.30.2350.10:FF:000005">
    <property type="entry name" value="Pseudouridine synthase"/>
    <property type="match status" value="1"/>
</dbReference>
<evidence type="ECO:0000313" key="12">
    <source>
        <dbReference type="Proteomes" id="UP000054363"/>
    </source>
</evidence>
<dbReference type="PANTHER" id="PTHR21600">
    <property type="entry name" value="MITOCHONDRIAL RNA PSEUDOURIDINE SYNTHASE"/>
    <property type="match status" value="1"/>
</dbReference>
<protein>
    <recommendedName>
        <fullName evidence="9">Pseudouridine synthase</fullName>
        <ecNumber evidence="9">5.4.99.-</ecNumber>
    </recommendedName>
</protein>
<organism evidence="11 12">
    <name type="scientific">Pseudidiomarina salinarum</name>
    <dbReference type="NCBI Taxonomy" id="435908"/>
    <lineage>
        <taxon>Bacteria</taxon>
        <taxon>Pseudomonadati</taxon>
        <taxon>Pseudomonadota</taxon>
        <taxon>Gammaproteobacteria</taxon>
        <taxon>Alteromonadales</taxon>
        <taxon>Idiomarinaceae</taxon>
        <taxon>Pseudidiomarina</taxon>
    </lineage>
</organism>
<dbReference type="AlphaFoldDB" id="A0A094IX50"/>
<dbReference type="GO" id="GO:0160142">
    <property type="term" value="F:23S rRNA pseudouridine(746) synthase activity"/>
    <property type="evidence" value="ECO:0007669"/>
    <property type="project" value="UniProtKB-EC"/>
</dbReference>
<dbReference type="GO" id="GO:0160151">
    <property type="term" value="F:tRNA pseudouridine(32) synthase activity"/>
    <property type="evidence" value="ECO:0007669"/>
    <property type="project" value="UniProtKB-EC"/>
</dbReference>
<feature type="active site" evidence="8">
    <location>
        <position position="64"/>
    </location>
</feature>
<comment type="catalytic activity">
    <reaction evidence="9">
        <text>a uridine in RNA = a pseudouridine in RNA</text>
        <dbReference type="Rhea" id="RHEA:48348"/>
        <dbReference type="Rhea" id="RHEA-COMP:12068"/>
        <dbReference type="Rhea" id="RHEA-COMP:12069"/>
        <dbReference type="ChEBI" id="CHEBI:65314"/>
        <dbReference type="ChEBI" id="CHEBI:65315"/>
    </reaction>
</comment>
<dbReference type="RefSeq" id="WP_034776313.1">
    <property type="nucleotide sequence ID" value="NZ_JPER01000005.1"/>
</dbReference>
<evidence type="ECO:0000256" key="6">
    <source>
        <dbReference type="ARBA" id="ARBA00036916"/>
    </source>
</evidence>
<dbReference type="STRING" id="435908.IDSA_09920"/>
<dbReference type="InterPro" id="IPR006145">
    <property type="entry name" value="PsdUridine_synth_RsuA/RluA"/>
</dbReference>
<accession>A0A094IX50</accession>
<dbReference type="InterPro" id="IPR006225">
    <property type="entry name" value="PsdUridine_synth_RluC/D"/>
</dbReference>
<dbReference type="Proteomes" id="UP000054363">
    <property type="component" value="Unassembled WGS sequence"/>
</dbReference>
<evidence type="ECO:0000256" key="5">
    <source>
        <dbReference type="ARBA" id="ARBA00036184"/>
    </source>
</evidence>
<dbReference type="NCBIfam" id="TIGR00005">
    <property type="entry name" value="rluA_subfam"/>
    <property type="match status" value="1"/>
</dbReference>
<evidence type="ECO:0000256" key="2">
    <source>
        <dbReference type="ARBA" id="ARBA00022552"/>
    </source>
</evidence>
<dbReference type="InterPro" id="IPR020103">
    <property type="entry name" value="PsdUridine_synth_cat_dom_sf"/>
</dbReference>
<dbReference type="InterPro" id="IPR006224">
    <property type="entry name" value="PsdUridine_synth_RluA-like_CS"/>
</dbReference>
<dbReference type="CDD" id="cd02869">
    <property type="entry name" value="PseudoU_synth_RluA_like"/>
    <property type="match status" value="1"/>
</dbReference>
<reference evidence="11 12" key="1">
    <citation type="submission" date="2014-06" db="EMBL/GenBank/DDBJ databases">
        <title>The draft genome sequence of Idiomarina salinarum ISL-52.</title>
        <authorList>
            <person name="Du J."/>
            <person name="Shao Z."/>
        </authorList>
    </citation>
    <scope>NUCLEOTIDE SEQUENCE [LARGE SCALE GENOMIC DNA]</scope>
    <source>
        <strain evidence="11 12">ISL-52</strain>
    </source>
</reference>
<keyword evidence="3" id="KW-0819">tRNA processing</keyword>
<evidence type="ECO:0000313" key="11">
    <source>
        <dbReference type="EMBL" id="KFZ30374.1"/>
    </source>
</evidence>
<dbReference type="Gene3D" id="3.30.2350.10">
    <property type="entry name" value="Pseudouridine synthase"/>
    <property type="match status" value="1"/>
</dbReference>
<dbReference type="eggNOG" id="COG0564">
    <property type="taxonomic scope" value="Bacteria"/>
</dbReference>
<comment type="caution">
    <text evidence="11">The sequence shown here is derived from an EMBL/GenBank/DDBJ whole genome shotgun (WGS) entry which is preliminary data.</text>
</comment>
<keyword evidence="4 9" id="KW-0413">Isomerase</keyword>
<evidence type="ECO:0000256" key="7">
    <source>
        <dbReference type="ARBA" id="ARBA00037305"/>
    </source>
</evidence>
<proteinExistence type="inferred from homology"/>
<evidence type="ECO:0000256" key="1">
    <source>
        <dbReference type="ARBA" id="ARBA00010876"/>
    </source>
</evidence>
<comment type="similarity">
    <text evidence="1 9">Belongs to the pseudouridine synthase RluA family.</text>
</comment>
<keyword evidence="2" id="KW-0698">rRNA processing</keyword>
<dbReference type="EC" id="5.4.99.-" evidence="9"/>
<dbReference type="EMBL" id="JPER01000005">
    <property type="protein sequence ID" value="KFZ30374.1"/>
    <property type="molecule type" value="Genomic_DNA"/>
</dbReference>
<dbReference type="GO" id="GO:0003723">
    <property type="term" value="F:RNA binding"/>
    <property type="evidence" value="ECO:0007669"/>
    <property type="project" value="InterPro"/>
</dbReference>
<evidence type="ECO:0000256" key="4">
    <source>
        <dbReference type="ARBA" id="ARBA00023235"/>
    </source>
</evidence>
<keyword evidence="12" id="KW-1185">Reference proteome</keyword>
<feature type="domain" description="Pseudouridine synthase RsuA/RluA-like" evidence="10">
    <location>
        <begin position="22"/>
        <end position="168"/>
    </location>
</feature>
<dbReference type="Pfam" id="PF00849">
    <property type="entry name" value="PseudoU_synth_2"/>
    <property type="match status" value="1"/>
</dbReference>
<sequence length="218" mass="24800">MTLIAYHPPVHPWLVIVYQDDDIVVMNKPSGLLSVPGKAPEHYDSAWSRLARVLPTIRVVHRLDMGTSGLLVFALHKTAQAALQRQFEKRTVEKSYRARVWGRPPAESGSVDAPLRCDWPNRPRQMVDEAEGRQALTHYRVLQQHEHYADMELTPVTGRSHQLRVHMQLLGNPILGDKFYAEGAAFAAADRLLLHAQRIRFDHPTRGEPMSFECPADF</sequence>
<name>A0A094IX50_9GAMM</name>
<dbReference type="GO" id="GO:0008033">
    <property type="term" value="P:tRNA processing"/>
    <property type="evidence" value="ECO:0007669"/>
    <property type="project" value="UniProtKB-KW"/>
</dbReference>
<comment type="function">
    <text evidence="7">Dual specificity enzyme that catalyzes the synthesis of pseudouridine from uracil-746 in 23S ribosomal RNA and from uracil-32 in the anticodon stem and loop of transfer RNAs.</text>
</comment>
<evidence type="ECO:0000256" key="9">
    <source>
        <dbReference type="RuleBase" id="RU362028"/>
    </source>
</evidence>
<comment type="catalytic activity">
    <reaction evidence="5">
        <text>uridine(32) in tRNA = pseudouridine(32) in tRNA</text>
        <dbReference type="Rhea" id="RHEA:42544"/>
        <dbReference type="Rhea" id="RHEA-COMP:10107"/>
        <dbReference type="Rhea" id="RHEA-COMP:10108"/>
        <dbReference type="ChEBI" id="CHEBI:65314"/>
        <dbReference type="ChEBI" id="CHEBI:65315"/>
        <dbReference type="EC" id="5.4.99.28"/>
    </reaction>
</comment>
<comment type="function">
    <text evidence="9">Responsible for synthesis of pseudouridine from uracil.</text>
</comment>
<dbReference type="SUPFAM" id="SSF55120">
    <property type="entry name" value="Pseudouridine synthase"/>
    <property type="match status" value="1"/>
</dbReference>